<dbReference type="AlphaFoldDB" id="S3BII2"/>
<accession>S3BII2</accession>
<dbReference type="EMBL" id="ATCF01000017">
    <property type="protein sequence ID" value="EPD99155.1"/>
    <property type="molecule type" value="Genomic_DNA"/>
</dbReference>
<proteinExistence type="predicted"/>
<evidence type="ECO:0000313" key="1">
    <source>
        <dbReference type="EMBL" id="EPD99155.1"/>
    </source>
</evidence>
<organism evidence="1 2">
    <name type="scientific">Sutterella wadsworthensis HGA0223</name>
    <dbReference type="NCBI Taxonomy" id="1203554"/>
    <lineage>
        <taxon>Bacteria</taxon>
        <taxon>Pseudomonadati</taxon>
        <taxon>Pseudomonadota</taxon>
        <taxon>Betaproteobacteria</taxon>
        <taxon>Burkholderiales</taxon>
        <taxon>Sutterellaceae</taxon>
        <taxon>Sutterella</taxon>
    </lineage>
</organism>
<name>S3BII2_9BURK</name>
<protein>
    <submittedName>
        <fullName evidence="1">Uncharacterized protein</fullName>
    </submittedName>
</protein>
<evidence type="ECO:0000313" key="2">
    <source>
        <dbReference type="Proteomes" id="UP000014400"/>
    </source>
</evidence>
<dbReference type="PATRIC" id="fig|1203554.3.peg.1236"/>
<dbReference type="HOGENOM" id="CLU_972966_0_0_4"/>
<gene>
    <name evidence="1" type="ORF">HMPREF1476_01192</name>
</gene>
<reference evidence="1 2" key="1">
    <citation type="submission" date="2013-04" db="EMBL/GenBank/DDBJ databases">
        <title>The Genome Sequence of Sutterella wadsworthensis HGA0223.</title>
        <authorList>
            <consortium name="The Broad Institute Genomics Platform"/>
            <person name="Earl A."/>
            <person name="Ward D."/>
            <person name="Feldgarden M."/>
            <person name="Gevers D."/>
            <person name="Schmidt T.M."/>
            <person name="Dover J."/>
            <person name="Dai D."/>
            <person name="Walker B."/>
            <person name="Young S."/>
            <person name="Zeng Q."/>
            <person name="Gargeya S."/>
            <person name="Fitzgerald M."/>
            <person name="Haas B."/>
            <person name="Abouelleil A."/>
            <person name="Allen A.W."/>
            <person name="Alvarado L."/>
            <person name="Arachchi H.M."/>
            <person name="Berlin A.M."/>
            <person name="Chapman S.B."/>
            <person name="Gainer-Dewar J."/>
            <person name="Goldberg J."/>
            <person name="Griggs A."/>
            <person name="Gujja S."/>
            <person name="Hansen M."/>
            <person name="Howarth C."/>
            <person name="Imamovic A."/>
            <person name="Ireland A."/>
            <person name="Larimer J."/>
            <person name="McCowan C."/>
            <person name="Murphy C."/>
            <person name="Pearson M."/>
            <person name="Poon T.W."/>
            <person name="Priest M."/>
            <person name="Roberts A."/>
            <person name="Saif S."/>
            <person name="Shea T."/>
            <person name="Sisk P."/>
            <person name="Sykes S."/>
            <person name="Wortman J."/>
            <person name="Nusbaum C."/>
            <person name="Birren B."/>
        </authorList>
    </citation>
    <scope>NUCLEOTIDE SEQUENCE [LARGE SCALE GENOMIC DNA]</scope>
    <source>
        <strain evidence="1 2">HGA0223</strain>
    </source>
</reference>
<keyword evidence="2" id="KW-1185">Reference proteome</keyword>
<comment type="caution">
    <text evidence="1">The sequence shown here is derived from an EMBL/GenBank/DDBJ whole genome shotgun (WGS) entry which is preliminary data.</text>
</comment>
<dbReference type="Proteomes" id="UP000014400">
    <property type="component" value="Unassembled WGS sequence"/>
</dbReference>
<dbReference type="eggNOG" id="ENOG5030YGI">
    <property type="taxonomic scope" value="Bacteria"/>
</dbReference>
<dbReference type="STRING" id="1203554.HMPREF1476_01192"/>
<sequence>MTAATEDTFVDLLCRIPNSDRKELLALWTVLSEVGESRAAFTAAANWLLPALNAAELPKSNIDEQMLDSWQPNEPDTLWHLPAHLQNVVLARITANARILIVDKIRGFISQNDCREFLDKYAHLFHAALPPNGTESAFGLFRSALRQLMDVSDCLIPYVEDQLPQYRIRFITKPASAAIKELDFIFRKIGASTHRNEDELIVRERRLEHDALVRILASLAARYEKELQIAELPDAEKTKEFQAPFLPFSFAEAMQLFGRSNSLNNSKKLDLWENIAGIEGDKFCKL</sequence>